<dbReference type="InterPro" id="IPR052380">
    <property type="entry name" value="Viral_DNA_packaging_terminase"/>
</dbReference>
<dbReference type="NCBIfam" id="TIGR01547">
    <property type="entry name" value="phage_term_2"/>
    <property type="match status" value="1"/>
</dbReference>
<protein>
    <submittedName>
        <fullName evidence="3">Terminase</fullName>
    </submittedName>
</protein>
<dbReference type="Gene3D" id="3.30.420.280">
    <property type="match status" value="1"/>
</dbReference>
<dbReference type="AlphaFoldDB" id="A0A5A5TXF3"/>
<dbReference type="EMBL" id="BJJW01000002">
    <property type="protein sequence ID" value="GDZ83137.1"/>
    <property type="molecule type" value="Genomic_DNA"/>
</dbReference>
<dbReference type="Gene3D" id="3.40.50.300">
    <property type="entry name" value="P-loop containing nucleotide triphosphate hydrolases"/>
    <property type="match status" value="1"/>
</dbReference>
<dbReference type="InterPro" id="IPR035413">
    <property type="entry name" value="Terminase_L_C"/>
</dbReference>
<accession>A0A5A5TXF3</accession>
<feature type="domain" description="Phage terminase large subunit C-terminal" evidence="2">
    <location>
        <begin position="263"/>
        <end position="421"/>
    </location>
</feature>
<organism evidence="3 4">
    <name type="scientific">Leuconostoc citreum</name>
    <dbReference type="NCBI Taxonomy" id="33964"/>
    <lineage>
        <taxon>Bacteria</taxon>
        <taxon>Bacillati</taxon>
        <taxon>Bacillota</taxon>
        <taxon>Bacilli</taxon>
        <taxon>Lactobacillales</taxon>
        <taxon>Lactobacillaceae</taxon>
        <taxon>Leuconostoc</taxon>
    </lineage>
</organism>
<evidence type="ECO:0000313" key="3">
    <source>
        <dbReference type="EMBL" id="GDZ83137.1"/>
    </source>
</evidence>
<evidence type="ECO:0000259" key="1">
    <source>
        <dbReference type="Pfam" id="PF04466"/>
    </source>
</evidence>
<dbReference type="InterPro" id="IPR035412">
    <property type="entry name" value="Terminase_L_N"/>
</dbReference>
<feature type="domain" description="Phage terminase large subunit N-terminal" evidence="1">
    <location>
        <begin position="23"/>
        <end position="228"/>
    </location>
</feature>
<dbReference type="PANTHER" id="PTHR39184:SF1">
    <property type="entry name" value="PBSX PHAGE TERMINASE LARGE SUBUNIT"/>
    <property type="match status" value="1"/>
</dbReference>
<name>A0A5A5TXF3_LEUCI</name>
<evidence type="ECO:0000259" key="2">
    <source>
        <dbReference type="Pfam" id="PF17288"/>
    </source>
</evidence>
<dbReference type="Pfam" id="PF17288">
    <property type="entry name" value="Terminase_3C"/>
    <property type="match status" value="1"/>
</dbReference>
<sequence>MLNVAKLVNPAFDHLWETNATNIIESGGRASTKSSAISMYLAMGMMADENANVVCYRKVAGNLKRSVYEQIKWALDELHVSWLFRFKTSPMEIIDRRNGSGFYFSGVDDPSKQKSFKIAKGYVRWLWFEEATEFSNFTEIHTVQLSYTRQKLPKGMQVVTIFSYNPPRNPYDWINEWVESVTDDSDFLIVHTTYLDDVLHFLSDQYLHDIEKYKVNDYDYYRWQFLGEPVGLGTNVYKIDLFQRIEHLEELDDAVVDLYFSADVGHYVSATAVGCYGVTYHRKAVLLDTWYYSPEGKVDKMATDDLSKNVHEFIERMYAQYGKPISNMTMDSAEAALRNQYHKDFGIDWHPIAKLKKPDMIDRVQNLLAQGRFYYLPTENNLNYFIEEHKRYQWDEKTLHAEKPEVIKISDHTCDNFQYFVLDNEDVLDLAW</sequence>
<dbReference type="InterPro" id="IPR006437">
    <property type="entry name" value="Phage_terminase_lsu"/>
</dbReference>
<comment type="caution">
    <text evidence="3">The sequence shown here is derived from an EMBL/GenBank/DDBJ whole genome shotgun (WGS) entry which is preliminary data.</text>
</comment>
<dbReference type="Proteomes" id="UP000323274">
    <property type="component" value="Unassembled WGS sequence"/>
</dbReference>
<reference evidence="3 4" key="1">
    <citation type="submission" date="2019-04" db="EMBL/GenBank/DDBJ databases">
        <title>A pseudo-fructophilic Leuconostoc citreum strain F192-5 isolated from peel of satsuma mandarin: the first report for isolation and characterization of strain-dependent fructophilic-like characteristics.</title>
        <authorList>
            <person name="Maeno S."/>
            <person name="Tanizawa Y."/>
            <person name="Kajikawa A."/>
            <person name="Kanesaki Y."/>
            <person name="Kubota E."/>
            <person name="Arita M."/>
            <person name="Leon D."/>
            <person name="Endo A."/>
        </authorList>
    </citation>
    <scope>NUCLEOTIDE SEQUENCE [LARGE SCALE GENOMIC DNA]</scope>
    <source>
        <strain evidence="3 4">F192-5</strain>
    </source>
</reference>
<dbReference type="PANTHER" id="PTHR39184">
    <property type="match status" value="1"/>
</dbReference>
<dbReference type="InterPro" id="IPR027417">
    <property type="entry name" value="P-loop_NTPase"/>
</dbReference>
<dbReference type="RefSeq" id="WP_149333767.1">
    <property type="nucleotide sequence ID" value="NZ_BJJW01000002.1"/>
</dbReference>
<gene>
    <name evidence="3" type="ORF">LCIT_03790</name>
</gene>
<proteinExistence type="predicted"/>
<dbReference type="Pfam" id="PF04466">
    <property type="entry name" value="Terminase_3"/>
    <property type="match status" value="1"/>
</dbReference>
<evidence type="ECO:0000313" key="4">
    <source>
        <dbReference type="Proteomes" id="UP000323274"/>
    </source>
</evidence>